<feature type="domain" description="Pyrin" evidence="1">
    <location>
        <begin position="9"/>
        <end position="78"/>
    </location>
</feature>
<dbReference type="SUPFAM" id="SSF47986">
    <property type="entry name" value="DEATH domain"/>
    <property type="match status" value="1"/>
</dbReference>
<accession>A0A3Q0S5P6</accession>
<keyword evidence="3" id="KW-1185">Reference proteome</keyword>
<evidence type="ECO:0000259" key="1">
    <source>
        <dbReference type="Pfam" id="PF02758"/>
    </source>
</evidence>
<dbReference type="InterPro" id="IPR004020">
    <property type="entry name" value="DAPIN"/>
</dbReference>
<dbReference type="Proteomes" id="UP000261340">
    <property type="component" value="Unplaced"/>
</dbReference>
<dbReference type="Gene3D" id="1.10.533.10">
    <property type="entry name" value="Death Domain, Fas"/>
    <property type="match status" value="1"/>
</dbReference>
<organism evidence="2 3">
    <name type="scientific">Amphilophus citrinellus</name>
    <name type="common">Midas cichlid</name>
    <name type="synonym">Cichlasoma citrinellum</name>
    <dbReference type="NCBI Taxonomy" id="61819"/>
    <lineage>
        <taxon>Eukaryota</taxon>
        <taxon>Metazoa</taxon>
        <taxon>Chordata</taxon>
        <taxon>Craniata</taxon>
        <taxon>Vertebrata</taxon>
        <taxon>Euteleostomi</taxon>
        <taxon>Actinopterygii</taxon>
        <taxon>Neopterygii</taxon>
        <taxon>Teleostei</taxon>
        <taxon>Neoteleostei</taxon>
        <taxon>Acanthomorphata</taxon>
        <taxon>Ovalentaria</taxon>
        <taxon>Cichlomorphae</taxon>
        <taxon>Cichliformes</taxon>
        <taxon>Cichlidae</taxon>
        <taxon>New World cichlids</taxon>
        <taxon>Cichlasomatinae</taxon>
        <taxon>Heroini</taxon>
        <taxon>Amphilophus</taxon>
    </lineage>
</organism>
<evidence type="ECO:0000313" key="3">
    <source>
        <dbReference type="Proteomes" id="UP000261340"/>
    </source>
</evidence>
<dbReference type="STRING" id="61819.ENSACIP00000020174"/>
<dbReference type="Ensembl" id="ENSACIT00000020709.1">
    <property type="protein sequence ID" value="ENSACIP00000020174.1"/>
    <property type="gene ID" value="ENSACIG00000015686.1"/>
</dbReference>
<reference evidence="2" key="1">
    <citation type="submission" date="2025-08" db="UniProtKB">
        <authorList>
            <consortium name="Ensembl"/>
        </authorList>
    </citation>
    <scope>IDENTIFICATION</scope>
</reference>
<dbReference type="Pfam" id="PF02758">
    <property type="entry name" value="PYRIN"/>
    <property type="match status" value="1"/>
</dbReference>
<protein>
    <recommendedName>
        <fullName evidence="1">Pyrin domain-containing protein</fullName>
    </recommendedName>
</protein>
<reference evidence="2" key="2">
    <citation type="submission" date="2025-09" db="UniProtKB">
        <authorList>
            <consortium name="Ensembl"/>
        </authorList>
    </citation>
    <scope>IDENTIFICATION</scope>
</reference>
<dbReference type="InterPro" id="IPR011029">
    <property type="entry name" value="DEATH-like_dom_sf"/>
</dbReference>
<sequence>MIVKRRLAISKTLGQLSEFELKAFKRMLWKYYPQSFSTPPQGMDIVDLVDRLLECYTLEVSLHITKTHLAEMGKNKLVDRLDTLCLRSKYL</sequence>
<dbReference type="AlphaFoldDB" id="A0A3Q0S5P6"/>
<name>A0A3Q0S5P6_AMPCI</name>
<evidence type="ECO:0000313" key="2">
    <source>
        <dbReference type="Ensembl" id="ENSACIP00000020174.1"/>
    </source>
</evidence>
<proteinExistence type="predicted"/>